<proteinExistence type="predicted"/>
<reference evidence="1 2" key="1">
    <citation type="submission" date="2015-09" db="EMBL/GenBank/DDBJ databases">
        <title>Draft genome sequence of Kouleothrix aurantiaca JCM 19913.</title>
        <authorList>
            <person name="Hemp J."/>
        </authorList>
    </citation>
    <scope>NUCLEOTIDE SEQUENCE [LARGE SCALE GENOMIC DNA]</scope>
    <source>
        <strain evidence="1 2">COM-B</strain>
    </source>
</reference>
<gene>
    <name evidence="1" type="ORF">SE17_30920</name>
</gene>
<feature type="non-terminal residue" evidence="1">
    <location>
        <position position="503"/>
    </location>
</feature>
<name>A0A0P9CVQ5_9CHLR</name>
<evidence type="ECO:0000313" key="2">
    <source>
        <dbReference type="Proteomes" id="UP000050509"/>
    </source>
</evidence>
<dbReference type="Proteomes" id="UP000050509">
    <property type="component" value="Unassembled WGS sequence"/>
</dbReference>
<feature type="non-terminal residue" evidence="1">
    <location>
        <position position="1"/>
    </location>
</feature>
<evidence type="ECO:0000313" key="1">
    <source>
        <dbReference type="EMBL" id="KPV49735.1"/>
    </source>
</evidence>
<keyword evidence="2" id="KW-1185">Reference proteome</keyword>
<dbReference type="AlphaFoldDB" id="A0A0P9CVQ5"/>
<organism evidence="1 2">
    <name type="scientific">Kouleothrix aurantiaca</name>
    <dbReference type="NCBI Taxonomy" id="186479"/>
    <lineage>
        <taxon>Bacteria</taxon>
        <taxon>Bacillati</taxon>
        <taxon>Chloroflexota</taxon>
        <taxon>Chloroflexia</taxon>
        <taxon>Chloroflexales</taxon>
        <taxon>Roseiflexineae</taxon>
        <taxon>Roseiflexaceae</taxon>
        <taxon>Kouleothrix</taxon>
    </lineage>
</organism>
<evidence type="ECO:0008006" key="3">
    <source>
        <dbReference type="Google" id="ProtNLM"/>
    </source>
</evidence>
<sequence>HTHHQAQGLVVGVDVEDKEPLRIPLVSIYQPDTRQVRAFAVRDIQRVEILDDRSAEDLSYFLRAAQSEEDRRAATLRLSDGEHALLVGYIAPAPAWRVSYRILFEESQQSADSSQQSDADKNKLQAATCLLQGWGLFDNQLDEDLEDVELTLVAGMPVSFRYRLYEPHTPERPLIADEERTVNAPIEFAGMPPPAAPMAMAAPAPMMKRARAITMAADSVATERFSAGALEASTAAASTGEERGALFQYRVAHPVSVARGPVTVLDMGDYAGEAVLPFTRAGGELIVPYAVELGINVLEEFDSTRIISGMRVRDEYLLIQEWDVHTTRYRIHNSLAAPATVTIELGLMPGYALHDTAAPQEQAQGQARWAVACAPNAETTFEVRQRTETSRWEQVRSLAPSTLQEFLKQRFLDEATYRELSGVLEIYGQIEAQQRRLEEIAREREAAYRQQQQIQGSLAPLGREGEEGALRSRYVATLGGIEDRLAALGAEETSLNATIAELE</sequence>
<dbReference type="EMBL" id="LJCR01001781">
    <property type="protein sequence ID" value="KPV49735.1"/>
    <property type="molecule type" value="Genomic_DNA"/>
</dbReference>
<protein>
    <recommendedName>
        <fullName evidence="3">DUF4139 domain-containing protein</fullName>
    </recommendedName>
</protein>
<accession>A0A0P9CVQ5</accession>
<comment type="caution">
    <text evidence="1">The sequence shown here is derived from an EMBL/GenBank/DDBJ whole genome shotgun (WGS) entry which is preliminary data.</text>
</comment>